<keyword evidence="12" id="KW-1185">Reference proteome</keyword>
<feature type="domain" description="ABC transporter" evidence="10">
    <location>
        <begin position="479"/>
        <end position="700"/>
    </location>
</feature>
<evidence type="ECO:0000256" key="5">
    <source>
        <dbReference type="ARBA" id="ARBA00022737"/>
    </source>
</evidence>
<dbReference type="Gene3D" id="2.40.50.990">
    <property type="match status" value="1"/>
</dbReference>
<feature type="compositionally biased region" description="Low complexity" evidence="9">
    <location>
        <begin position="1035"/>
        <end position="1064"/>
    </location>
</feature>
<dbReference type="PANTHER" id="PTHR19211">
    <property type="entry name" value="ATP-BINDING TRANSPORT PROTEIN-RELATED"/>
    <property type="match status" value="1"/>
</dbReference>
<dbReference type="PROSITE" id="PS50077">
    <property type="entry name" value="HEAT_REPEAT"/>
    <property type="match status" value="1"/>
</dbReference>
<evidence type="ECO:0000259" key="10">
    <source>
        <dbReference type="PROSITE" id="PS50893"/>
    </source>
</evidence>
<sequence length="1121" mass="124104">MPATTAEPDKMTTTIHMKGPANGYLPGDEEEVAGLIHEMFTSATSQGSLDAANKLFTLVVTPPHSFRSLARFNILSVLAAAAADKKDGTKRESAMIAYSSLYSIVIPAARCTEPLLLNTIEVCLDGLADKGSVVKESAQYAVDTVFSILPIEALVSTLLPILMEYLKRPATKWQGKIGALQLIGKLAKKAVGRDEEARISSEIIGSKLEELIPVVESGMHDLKSDVSKQAIKTMQTICGLIDNDDIKKHIPLLIDNMSKPSEKLLQKAIHDLSHTTFIHPVTSPSLALVTPLLHRVLSNPTTSQEMLRQTVVIIENLTKLVHNPIEARTFLPQLLPGVQRVRDHASLPEVRGLGDSALKVVEKAMRGEGGREGFVDYRVSADQVRDVISEKVAGAWMEDAYDVGFWEANVRDYVVSMVREVVNIREPRRVEDLVEPYLIDLKGATQAHDIAEELQSYYVKEDSKWDSRATTPEEDANEVEVVNTPFSLAYGGMLLLSHTTLRLLKGHRYGLCGRNGAGKSTLMRSIAEGKLEGFPSKDEVRTCFVEHKLQGEEAQLSIIKFIEQDPDISTEGGTAQRQKRIKDALLAVGFDEYRQAQPVGALSGGWKMKVELARAMLLKADILLLDEPTNHLDVSNVKWLMDYLKEHTEITSMIVSHDSAFLDEVCTDILHYENKKLVHYRGNLAAFVKKRPEAKTYYTLDSSVVQFKFPNPGILTGVKSMTRSIMKMSGVTYTYPGASKPSMVNVSVQLSLSSRVSIVGPNGAGKSTLIKLLTGELVPQSGIVSKHPNIRVAYVPQHSLEYVNMHLEKTPLDYLRWRFQNGDDRETNMKATRVVSEEERKLMDTPIDIGDGKGPKKIEKLIGRQKLKKSFMYEVKWQNMLPKHNTMITRETLIKFGFSKMVQEFDDKESAREGLGFRELNLASLKQHFEDVALPEEIAAHNEIAGLSGGQRVKVVLAAAMWNNPHIVVLDEPTNYLDRESMGALSHAIKDFKGGVVIISHNAEFLKGLLNEEWVVDQGHVTTKGGTYDNELELPGGSRPGSGPASRAASRAASAVNSAANSGVEDNAESSSMGFKAKKPKKKKLTRNEMKEREARRRLRHLEWLSSPKGTPKPVDTDDEA</sequence>
<accession>A0AAV9V655</accession>
<evidence type="ECO:0000313" key="12">
    <source>
        <dbReference type="Proteomes" id="UP001375240"/>
    </source>
</evidence>
<dbReference type="Pfam" id="PF24987">
    <property type="entry name" value="HEAT_EF3_N"/>
    <property type="match status" value="1"/>
</dbReference>
<feature type="repeat" description="HEAT" evidence="8">
    <location>
        <begin position="211"/>
        <end position="249"/>
    </location>
</feature>
<dbReference type="Pfam" id="PF00005">
    <property type="entry name" value="ABC_tran"/>
    <property type="match status" value="2"/>
</dbReference>
<dbReference type="InterPro" id="IPR011989">
    <property type="entry name" value="ARM-like"/>
</dbReference>
<dbReference type="SUPFAM" id="SSF48371">
    <property type="entry name" value="ARM repeat"/>
    <property type="match status" value="1"/>
</dbReference>
<dbReference type="PANTHER" id="PTHR19211:SF14">
    <property type="entry name" value="ATP-BINDING CASSETTE SUB-FAMILY F MEMBER 1"/>
    <property type="match status" value="1"/>
</dbReference>
<keyword evidence="4" id="KW-0963">Cytoplasm</keyword>
<dbReference type="EMBL" id="JAVHNQ010000002">
    <property type="protein sequence ID" value="KAK6355342.1"/>
    <property type="molecule type" value="Genomic_DNA"/>
</dbReference>
<evidence type="ECO:0000256" key="9">
    <source>
        <dbReference type="SAM" id="MobiDB-lite"/>
    </source>
</evidence>
<comment type="caution">
    <text evidence="11">The sequence shown here is derived from an EMBL/GenBank/DDBJ whole genome shotgun (WGS) entry which is preliminary data.</text>
</comment>
<evidence type="ECO:0000256" key="7">
    <source>
        <dbReference type="ARBA" id="ARBA00022840"/>
    </source>
</evidence>
<dbReference type="InterPro" id="IPR000953">
    <property type="entry name" value="Chromo/chromo_shadow_dom"/>
</dbReference>
<dbReference type="GO" id="GO:0006412">
    <property type="term" value="P:translation"/>
    <property type="evidence" value="ECO:0007669"/>
    <property type="project" value="UniProtKB-ARBA"/>
</dbReference>
<feature type="compositionally biased region" description="Basic residues" evidence="9">
    <location>
        <begin position="1076"/>
        <end position="1085"/>
    </location>
</feature>
<dbReference type="FunFam" id="2.40.50.990:FF:000002">
    <property type="entry name" value="mRNA export factor elf1"/>
    <property type="match status" value="1"/>
</dbReference>
<dbReference type="SMART" id="SM00382">
    <property type="entry name" value="AAA"/>
    <property type="match status" value="2"/>
</dbReference>
<evidence type="ECO:0000313" key="11">
    <source>
        <dbReference type="EMBL" id="KAK6355342.1"/>
    </source>
</evidence>
<evidence type="ECO:0000256" key="8">
    <source>
        <dbReference type="PROSITE-ProRule" id="PRU00103"/>
    </source>
</evidence>
<dbReference type="AlphaFoldDB" id="A0AAV9V655"/>
<dbReference type="CDD" id="cd03221">
    <property type="entry name" value="ABCF_EF-3"/>
    <property type="match status" value="1"/>
</dbReference>
<evidence type="ECO:0000256" key="3">
    <source>
        <dbReference type="ARBA" id="ARBA00011353"/>
    </source>
</evidence>
<dbReference type="InterPro" id="IPR016024">
    <property type="entry name" value="ARM-type_fold"/>
</dbReference>
<evidence type="ECO:0000256" key="2">
    <source>
        <dbReference type="ARBA" id="ARBA00011054"/>
    </source>
</evidence>
<dbReference type="FunFam" id="1.25.10.10:FF:000076">
    <property type="entry name" value="Elongation factor 3"/>
    <property type="match status" value="1"/>
</dbReference>
<dbReference type="InterPro" id="IPR023780">
    <property type="entry name" value="Chromo_domain"/>
</dbReference>
<dbReference type="CDD" id="cd18626">
    <property type="entry name" value="CD_eEF3"/>
    <property type="match status" value="1"/>
</dbReference>
<reference evidence="11 12" key="1">
    <citation type="submission" date="2019-10" db="EMBL/GenBank/DDBJ databases">
        <authorList>
            <person name="Palmer J.M."/>
        </authorList>
    </citation>
    <scope>NUCLEOTIDE SEQUENCE [LARGE SCALE GENOMIC DNA]</scope>
    <source>
        <strain evidence="11 12">TWF696</strain>
    </source>
</reference>
<dbReference type="GO" id="GO:0006338">
    <property type="term" value="P:chromatin remodeling"/>
    <property type="evidence" value="ECO:0007669"/>
    <property type="project" value="UniProtKB-ARBA"/>
</dbReference>
<dbReference type="Gene3D" id="1.25.10.10">
    <property type="entry name" value="Leucine-rich Repeat Variant"/>
    <property type="match status" value="1"/>
</dbReference>
<dbReference type="PROSITE" id="PS00211">
    <property type="entry name" value="ABC_TRANSPORTER_1"/>
    <property type="match status" value="2"/>
</dbReference>
<dbReference type="InterPro" id="IPR003593">
    <property type="entry name" value="AAA+_ATPase"/>
</dbReference>
<keyword evidence="5" id="KW-0677">Repeat</keyword>
<dbReference type="SUPFAM" id="SSF54160">
    <property type="entry name" value="Chromo domain-like"/>
    <property type="match status" value="1"/>
</dbReference>
<dbReference type="InterPro" id="IPR016197">
    <property type="entry name" value="Chromo-like_dom_sf"/>
</dbReference>
<keyword evidence="6" id="KW-0547">Nucleotide-binding</keyword>
<dbReference type="Gene3D" id="3.40.50.300">
    <property type="entry name" value="P-loop containing nucleotide triphosphate hydrolases"/>
    <property type="match status" value="2"/>
</dbReference>
<dbReference type="InterPro" id="IPR021133">
    <property type="entry name" value="HEAT_type_2"/>
</dbReference>
<feature type="region of interest" description="Disordered" evidence="9">
    <location>
        <begin position="1025"/>
        <end position="1121"/>
    </location>
</feature>
<dbReference type="Pfam" id="PF00385">
    <property type="entry name" value="Chromo"/>
    <property type="match status" value="1"/>
</dbReference>
<protein>
    <recommendedName>
        <fullName evidence="10">ABC transporter domain-containing protein</fullName>
    </recommendedName>
</protein>
<evidence type="ECO:0000256" key="6">
    <source>
        <dbReference type="ARBA" id="ARBA00022741"/>
    </source>
</evidence>
<feature type="compositionally biased region" description="Basic and acidic residues" evidence="9">
    <location>
        <begin position="1086"/>
        <end position="1095"/>
    </location>
</feature>
<dbReference type="InterPro" id="IPR027417">
    <property type="entry name" value="P-loop_NTPase"/>
</dbReference>
<dbReference type="InterPro" id="IPR015688">
    <property type="entry name" value="eEF3_ABC2_chromodomain-like"/>
</dbReference>
<comment type="subunit">
    <text evidence="3">Component of the NuA4 histone acetyltransferase complex.</text>
</comment>
<dbReference type="GO" id="GO:0005524">
    <property type="term" value="F:ATP binding"/>
    <property type="evidence" value="ECO:0007669"/>
    <property type="project" value="UniProtKB-KW"/>
</dbReference>
<dbReference type="GO" id="GO:0005737">
    <property type="term" value="C:cytoplasm"/>
    <property type="evidence" value="ECO:0007669"/>
    <property type="project" value="UniProtKB-SubCell"/>
</dbReference>
<dbReference type="GO" id="GO:0016887">
    <property type="term" value="F:ATP hydrolysis activity"/>
    <property type="evidence" value="ECO:0007669"/>
    <property type="project" value="InterPro"/>
</dbReference>
<dbReference type="PROSITE" id="PS50893">
    <property type="entry name" value="ABC_TRANSPORTER_2"/>
    <property type="match status" value="2"/>
</dbReference>
<dbReference type="SUPFAM" id="SSF52540">
    <property type="entry name" value="P-loop containing nucleoside triphosphate hydrolases"/>
    <property type="match status" value="2"/>
</dbReference>
<dbReference type="SMART" id="SM00298">
    <property type="entry name" value="CHROMO"/>
    <property type="match status" value="1"/>
</dbReference>
<organism evidence="11 12">
    <name type="scientific">Orbilia brochopaga</name>
    <dbReference type="NCBI Taxonomy" id="3140254"/>
    <lineage>
        <taxon>Eukaryota</taxon>
        <taxon>Fungi</taxon>
        <taxon>Dikarya</taxon>
        <taxon>Ascomycota</taxon>
        <taxon>Pezizomycotina</taxon>
        <taxon>Orbiliomycetes</taxon>
        <taxon>Orbiliales</taxon>
        <taxon>Orbiliaceae</taxon>
        <taxon>Orbilia</taxon>
    </lineage>
</organism>
<comment type="similarity">
    <text evidence="2">Belongs to the ABC transporter superfamily. ABCF family. EF3 subfamily.</text>
</comment>
<gene>
    <name evidence="11" type="ORF">TWF696_004451</name>
</gene>
<name>A0AAV9V655_9PEZI</name>
<evidence type="ECO:0000256" key="4">
    <source>
        <dbReference type="ARBA" id="ARBA00022490"/>
    </source>
</evidence>
<dbReference type="InterPro" id="IPR003439">
    <property type="entry name" value="ABC_transporter-like_ATP-bd"/>
</dbReference>
<dbReference type="InterPro" id="IPR050611">
    <property type="entry name" value="ABCF"/>
</dbReference>
<dbReference type="Pfam" id="PF24984">
    <property type="entry name" value="HEAT_EF3_GNC1"/>
    <property type="match status" value="1"/>
</dbReference>
<dbReference type="InterPro" id="IPR017871">
    <property type="entry name" value="ABC_transporter-like_CS"/>
</dbReference>
<dbReference type="InterPro" id="IPR047038">
    <property type="entry name" value="eEF3_chromodomain-like_sf"/>
</dbReference>
<proteinExistence type="inferred from homology"/>
<keyword evidence="7" id="KW-0067">ATP-binding</keyword>
<feature type="domain" description="ABC transporter" evidence="10">
    <location>
        <begin position="726"/>
        <end position="1044"/>
    </location>
</feature>
<evidence type="ECO:0000256" key="1">
    <source>
        <dbReference type="ARBA" id="ARBA00004496"/>
    </source>
</evidence>
<dbReference type="FunFam" id="3.40.50.300:FF:000193">
    <property type="entry name" value="Probable Elongation factor 3"/>
    <property type="match status" value="1"/>
</dbReference>
<comment type="subcellular location">
    <subcellularLocation>
        <location evidence="1">Cytoplasm</location>
    </subcellularLocation>
</comment>
<dbReference type="Proteomes" id="UP001375240">
    <property type="component" value="Unassembled WGS sequence"/>
</dbReference>